<feature type="compositionally biased region" description="Polar residues" evidence="1">
    <location>
        <begin position="330"/>
        <end position="339"/>
    </location>
</feature>
<gene>
    <name evidence="2" type="ORF">AK812_SmicGene23356</name>
</gene>
<feature type="compositionally biased region" description="Basic residues" evidence="1">
    <location>
        <begin position="251"/>
        <end position="260"/>
    </location>
</feature>
<evidence type="ECO:0000256" key="1">
    <source>
        <dbReference type="SAM" id="MobiDB-lite"/>
    </source>
</evidence>
<feature type="region of interest" description="Disordered" evidence="1">
    <location>
        <begin position="223"/>
        <end position="261"/>
    </location>
</feature>
<evidence type="ECO:0008006" key="4">
    <source>
        <dbReference type="Google" id="ProtNLM"/>
    </source>
</evidence>
<dbReference type="Proteomes" id="UP000186817">
    <property type="component" value="Unassembled WGS sequence"/>
</dbReference>
<keyword evidence="3" id="KW-1185">Reference proteome</keyword>
<reference evidence="2 3" key="1">
    <citation type="submission" date="2016-02" db="EMBL/GenBank/DDBJ databases">
        <title>Genome analysis of coral dinoflagellate symbionts highlights evolutionary adaptations to a symbiotic lifestyle.</title>
        <authorList>
            <person name="Aranda M."/>
            <person name="Li Y."/>
            <person name="Liew Y.J."/>
            <person name="Baumgarten S."/>
            <person name="Simakov O."/>
            <person name="Wilson M."/>
            <person name="Piel J."/>
            <person name="Ashoor H."/>
            <person name="Bougouffa S."/>
            <person name="Bajic V.B."/>
            <person name="Ryu T."/>
            <person name="Ravasi T."/>
            <person name="Bayer T."/>
            <person name="Micklem G."/>
            <person name="Kim H."/>
            <person name="Bhak J."/>
            <person name="Lajeunesse T.C."/>
            <person name="Voolstra C.R."/>
        </authorList>
    </citation>
    <scope>NUCLEOTIDE SEQUENCE [LARGE SCALE GENOMIC DNA]</scope>
    <source>
        <strain evidence="2 3">CCMP2467</strain>
    </source>
</reference>
<dbReference type="OrthoDB" id="448649at2759"/>
<dbReference type="EMBL" id="LSRX01000535">
    <property type="protein sequence ID" value="OLP94615.1"/>
    <property type="molecule type" value="Genomic_DNA"/>
</dbReference>
<dbReference type="AlphaFoldDB" id="A0A1Q9DHG3"/>
<evidence type="ECO:0000313" key="2">
    <source>
        <dbReference type="EMBL" id="OLP94615.1"/>
    </source>
</evidence>
<protein>
    <recommendedName>
        <fullName evidence="4">SAP domain-containing protein</fullName>
    </recommendedName>
</protein>
<sequence length="502" mass="53305">MEFRRCCTKMSWHMEAHRTGGHNVPRKCGYSIHPSAWWTLAREVRVGTPRWRPAARRAEASSQAVKARGIPEAVNETEILKGMDAEKSAIEVAVVILTKTARRKKAEVAAVTATKTARRRKMAVAAEIATKTARRTKIAVVAAIVTKTAKGTKIAAAAVNVTETVIGTGIATEEVVANAIETETGELHGDETKIEIATEAIAETVGIATHVIAIVTEAIGEIEGHDRGHRGGRQGDHQGGRHDVRHDVHHGVRHGGRHGGLHGGLRGDLCGALRGGQQGDLPGDPPALLDAVRHVAEAVTKAITTEEKMATNVENAMVVARRVAAVPRQHGSQLSSPSNGVLVKRSKRIKSGSGSKSSSHSSSSSSSTASGEKKKKKKGASDANGDVIEVIEDAKPLPPSTAAVIAAEMEVLAVELSKLGVKELKDLLGDAGVSFAGATEKEDLVRLLTKARAQSKANDVKFVASRQWQRVPDGVALPPGLEVKFDMERGCNYARIPAEKKK</sequence>
<feature type="compositionally biased region" description="Low complexity" evidence="1">
    <location>
        <begin position="351"/>
        <end position="370"/>
    </location>
</feature>
<dbReference type="InterPro" id="IPR036361">
    <property type="entry name" value="SAP_dom_sf"/>
</dbReference>
<feature type="compositionally biased region" description="Basic and acidic residues" evidence="1">
    <location>
        <begin position="233"/>
        <end position="250"/>
    </location>
</feature>
<evidence type="ECO:0000313" key="3">
    <source>
        <dbReference type="Proteomes" id="UP000186817"/>
    </source>
</evidence>
<proteinExistence type="predicted"/>
<name>A0A1Q9DHG3_SYMMI</name>
<comment type="caution">
    <text evidence="2">The sequence shown here is derived from an EMBL/GenBank/DDBJ whole genome shotgun (WGS) entry which is preliminary data.</text>
</comment>
<organism evidence="2 3">
    <name type="scientific">Symbiodinium microadriaticum</name>
    <name type="common">Dinoflagellate</name>
    <name type="synonym">Zooxanthella microadriatica</name>
    <dbReference type="NCBI Taxonomy" id="2951"/>
    <lineage>
        <taxon>Eukaryota</taxon>
        <taxon>Sar</taxon>
        <taxon>Alveolata</taxon>
        <taxon>Dinophyceae</taxon>
        <taxon>Suessiales</taxon>
        <taxon>Symbiodiniaceae</taxon>
        <taxon>Symbiodinium</taxon>
    </lineage>
</organism>
<feature type="region of interest" description="Disordered" evidence="1">
    <location>
        <begin position="326"/>
        <end position="382"/>
    </location>
</feature>
<accession>A0A1Q9DHG3</accession>
<dbReference type="Gene3D" id="1.10.720.30">
    <property type="entry name" value="SAP domain"/>
    <property type="match status" value="1"/>
</dbReference>